<feature type="region of interest" description="Disordered" evidence="1">
    <location>
        <begin position="387"/>
        <end position="413"/>
    </location>
</feature>
<evidence type="ECO:0000313" key="4">
    <source>
        <dbReference type="EMBL" id="KHN80772.1"/>
    </source>
</evidence>
<keyword evidence="2" id="KW-0472">Membrane</keyword>
<gene>
    <name evidence="4" type="ORF">Tcan_09840</name>
</gene>
<feature type="domain" description="Nucleotide-diphospho-sugar transferase" evidence="3">
    <location>
        <begin position="160"/>
        <end position="361"/>
    </location>
</feature>
<keyword evidence="2" id="KW-0812">Transmembrane</keyword>
<dbReference type="PANTHER" id="PTHR31967:SF12">
    <property type="entry name" value="NUCLEOTIDE-DIPHOSPHO-SUGAR TRANSFERASE DOMAIN-CONTAINING PROTEIN"/>
    <property type="match status" value="1"/>
</dbReference>
<dbReference type="InterPro" id="IPR005069">
    <property type="entry name" value="Nucl-diP-sugar_transferase"/>
</dbReference>
<evidence type="ECO:0000256" key="1">
    <source>
        <dbReference type="SAM" id="MobiDB-lite"/>
    </source>
</evidence>
<sequence>MSCRIYTPFNRIQVFVRMNTKWGRRVVVITVCYFALHLVVNLIDNRRVIDRTEIPKKKESDGPLVMKDIGEKHGKVLTSIYLMDSKSLISNTEDLEMHPSENVTHPLPPIAPSFVEKFKKVAKLVHSKSDDFLLLTLINGAYLNLTLNWLCNVAVFKSNIHSKTLIVSTDEQNCKKIRKEWPNVSCLLLDLPVEYNAPLNWGRQSYINLLTIRSELMLLLVMLDIPYILFETDATWLRDPMQYFENQTLIDDADIVVPIKGYNHHGQKYTFDPMIVYPTNGSRSLLSEMRKRLMANPKLLDQDVLEEICRRQHNGVVCRLFEWNDIADGKWFKLAEAQRATIQPYIVNNNYYVGVQNKISRQALNGLWFLTAKGKCLKSKTENMLKKLAHKNSSSKMSTRKGEKKRKNSLSKQKRIRVEKLGKIII</sequence>
<dbReference type="Proteomes" id="UP000031036">
    <property type="component" value="Unassembled WGS sequence"/>
</dbReference>
<feature type="transmembrane region" description="Helical" evidence="2">
    <location>
        <begin position="26"/>
        <end position="43"/>
    </location>
</feature>
<dbReference type="EMBL" id="JPKZ01001678">
    <property type="protein sequence ID" value="KHN80772.1"/>
    <property type="molecule type" value="Genomic_DNA"/>
</dbReference>
<dbReference type="OrthoDB" id="1712432at2759"/>
<protein>
    <recommendedName>
        <fullName evidence="3">Nucleotide-diphospho-sugar transferase domain-containing protein</fullName>
    </recommendedName>
</protein>
<keyword evidence="5" id="KW-1185">Reference proteome</keyword>
<accession>A0A0B2VH25</accession>
<comment type="caution">
    <text evidence="4">The sequence shown here is derived from an EMBL/GenBank/DDBJ whole genome shotgun (WGS) entry which is preliminary data.</text>
</comment>
<evidence type="ECO:0000259" key="3">
    <source>
        <dbReference type="Pfam" id="PF03407"/>
    </source>
</evidence>
<dbReference type="Pfam" id="PF03407">
    <property type="entry name" value="Nucleotid_trans"/>
    <property type="match status" value="1"/>
</dbReference>
<organism evidence="4 5">
    <name type="scientific">Toxocara canis</name>
    <name type="common">Canine roundworm</name>
    <dbReference type="NCBI Taxonomy" id="6265"/>
    <lineage>
        <taxon>Eukaryota</taxon>
        <taxon>Metazoa</taxon>
        <taxon>Ecdysozoa</taxon>
        <taxon>Nematoda</taxon>
        <taxon>Chromadorea</taxon>
        <taxon>Rhabditida</taxon>
        <taxon>Spirurina</taxon>
        <taxon>Ascaridomorpha</taxon>
        <taxon>Ascaridoidea</taxon>
        <taxon>Toxocaridae</taxon>
        <taxon>Toxocara</taxon>
    </lineage>
</organism>
<proteinExistence type="predicted"/>
<dbReference type="OMA" id="LCRNGFF"/>
<keyword evidence="2" id="KW-1133">Transmembrane helix</keyword>
<name>A0A0B2VH25_TOXCA</name>
<feature type="compositionally biased region" description="Basic residues" evidence="1">
    <location>
        <begin position="398"/>
        <end position="413"/>
    </location>
</feature>
<evidence type="ECO:0000256" key="2">
    <source>
        <dbReference type="SAM" id="Phobius"/>
    </source>
</evidence>
<dbReference type="AlphaFoldDB" id="A0A0B2VH25"/>
<evidence type="ECO:0000313" key="5">
    <source>
        <dbReference type="Proteomes" id="UP000031036"/>
    </source>
</evidence>
<reference evidence="4 5" key="1">
    <citation type="submission" date="2014-11" db="EMBL/GenBank/DDBJ databases">
        <title>Genetic blueprint of the zoonotic pathogen Toxocara canis.</title>
        <authorList>
            <person name="Zhu X.-Q."/>
            <person name="Korhonen P.K."/>
            <person name="Cai H."/>
            <person name="Young N.D."/>
            <person name="Nejsum P."/>
            <person name="von Samson-Himmelstjerna G."/>
            <person name="Boag P.R."/>
            <person name="Tan P."/>
            <person name="Li Q."/>
            <person name="Min J."/>
            <person name="Yang Y."/>
            <person name="Wang X."/>
            <person name="Fang X."/>
            <person name="Hall R.S."/>
            <person name="Hofmann A."/>
            <person name="Sternberg P.W."/>
            <person name="Jex A.R."/>
            <person name="Gasser R.B."/>
        </authorList>
    </citation>
    <scope>NUCLEOTIDE SEQUENCE [LARGE SCALE GENOMIC DNA]</scope>
    <source>
        <strain evidence="4">PN_DK_2014</strain>
    </source>
</reference>
<dbReference type="PANTHER" id="PTHR31967">
    <property type="entry name" value="GROUNDHOG (HEDGEHOG-LIKE FAMILY)-RELATED"/>
    <property type="match status" value="1"/>
</dbReference>